<dbReference type="SMART" id="SM00823">
    <property type="entry name" value="PKS_PP"/>
    <property type="match status" value="1"/>
</dbReference>
<dbReference type="AlphaFoldDB" id="A0A9D2U9Q3"/>
<dbReference type="PANTHER" id="PTHR45527:SF1">
    <property type="entry name" value="FATTY ACID SYNTHASE"/>
    <property type="match status" value="1"/>
</dbReference>
<dbReference type="InterPro" id="IPR009081">
    <property type="entry name" value="PP-bd_ACP"/>
</dbReference>
<proteinExistence type="predicted"/>
<dbReference type="InterPro" id="IPR045851">
    <property type="entry name" value="AMP-bd_C_sf"/>
</dbReference>
<dbReference type="Proteomes" id="UP000823889">
    <property type="component" value="Unassembled WGS sequence"/>
</dbReference>
<dbReference type="FunFam" id="3.30.300.30:FF:000010">
    <property type="entry name" value="Enterobactin synthetase component F"/>
    <property type="match status" value="1"/>
</dbReference>
<comment type="cofactor">
    <cofactor evidence="1">
        <name>pantetheine 4'-phosphate</name>
        <dbReference type="ChEBI" id="CHEBI:47942"/>
    </cofactor>
</comment>
<keyword evidence="3" id="KW-0597">Phosphoprotein</keyword>
<dbReference type="InterPro" id="IPR029058">
    <property type="entry name" value="AB_hydrolase_fold"/>
</dbReference>
<dbReference type="InterPro" id="IPR042099">
    <property type="entry name" value="ANL_N_sf"/>
</dbReference>
<feature type="non-terminal residue" evidence="5">
    <location>
        <position position="1"/>
    </location>
</feature>
<comment type="caution">
    <text evidence="5">The sequence shown here is derived from an EMBL/GenBank/DDBJ whole genome shotgun (WGS) entry which is preliminary data.</text>
</comment>
<dbReference type="Gene3D" id="3.30.300.30">
    <property type="match status" value="1"/>
</dbReference>
<dbReference type="InterPro" id="IPR000873">
    <property type="entry name" value="AMP-dep_synth/lig_dom"/>
</dbReference>
<dbReference type="Gene3D" id="3.40.50.12780">
    <property type="entry name" value="N-terminal domain of ligase-like"/>
    <property type="match status" value="1"/>
</dbReference>
<evidence type="ECO:0000259" key="4">
    <source>
        <dbReference type="PROSITE" id="PS50075"/>
    </source>
</evidence>
<evidence type="ECO:0000313" key="6">
    <source>
        <dbReference type="Proteomes" id="UP000823889"/>
    </source>
</evidence>
<dbReference type="GO" id="GO:0047527">
    <property type="term" value="F:2,3-dihydroxybenzoate-serine ligase activity"/>
    <property type="evidence" value="ECO:0007669"/>
    <property type="project" value="TreeGrafter"/>
</dbReference>
<dbReference type="InterPro" id="IPR020806">
    <property type="entry name" value="PKS_PP-bd"/>
</dbReference>
<accession>A0A9D2U9Q3</accession>
<evidence type="ECO:0000256" key="2">
    <source>
        <dbReference type="ARBA" id="ARBA00022450"/>
    </source>
</evidence>
<dbReference type="Pfam" id="PF00550">
    <property type="entry name" value="PP-binding"/>
    <property type="match status" value="1"/>
</dbReference>
<reference evidence="5" key="1">
    <citation type="journal article" date="2021" name="PeerJ">
        <title>Extensive microbial diversity within the chicken gut microbiome revealed by metagenomics and culture.</title>
        <authorList>
            <person name="Gilroy R."/>
            <person name="Ravi A."/>
            <person name="Getino M."/>
            <person name="Pursley I."/>
            <person name="Horton D.L."/>
            <person name="Alikhan N.F."/>
            <person name="Baker D."/>
            <person name="Gharbi K."/>
            <person name="Hall N."/>
            <person name="Watson M."/>
            <person name="Adriaenssens E.M."/>
            <person name="Foster-Nyarko E."/>
            <person name="Jarju S."/>
            <person name="Secka A."/>
            <person name="Antonio M."/>
            <person name="Oren A."/>
            <person name="Chaudhuri R.R."/>
            <person name="La Ragione R."/>
            <person name="Hildebrand F."/>
            <person name="Pallen M.J."/>
        </authorList>
    </citation>
    <scope>NUCLEOTIDE SEQUENCE</scope>
    <source>
        <strain evidence="5">9264</strain>
    </source>
</reference>
<dbReference type="PROSITE" id="PS00012">
    <property type="entry name" value="PHOSPHOPANTETHEINE"/>
    <property type="match status" value="1"/>
</dbReference>
<dbReference type="GO" id="GO:0031177">
    <property type="term" value="F:phosphopantetheine binding"/>
    <property type="evidence" value="ECO:0007669"/>
    <property type="project" value="InterPro"/>
</dbReference>
<dbReference type="FunFam" id="3.40.50.980:FF:000002">
    <property type="entry name" value="Enterobactin synthetase component F"/>
    <property type="match status" value="1"/>
</dbReference>
<organism evidence="5 6">
    <name type="scientific">Candidatus Paenalcaligenes intestinipullorum</name>
    <dbReference type="NCBI Taxonomy" id="2838718"/>
    <lineage>
        <taxon>Bacteria</taxon>
        <taxon>Pseudomonadati</taxon>
        <taxon>Pseudomonadota</taxon>
        <taxon>Betaproteobacteria</taxon>
        <taxon>Burkholderiales</taxon>
        <taxon>Alcaligenaceae</taxon>
        <taxon>Paenalcaligenes</taxon>
    </lineage>
</organism>
<evidence type="ECO:0000313" key="5">
    <source>
        <dbReference type="EMBL" id="HJD45112.1"/>
    </source>
</evidence>
<dbReference type="GO" id="GO:0005829">
    <property type="term" value="C:cytosol"/>
    <property type="evidence" value="ECO:0007669"/>
    <property type="project" value="TreeGrafter"/>
</dbReference>
<dbReference type="SUPFAM" id="SSF53474">
    <property type="entry name" value="alpha/beta-Hydrolases"/>
    <property type="match status" value="1"/>
</dbReference>
<dbReference type="SUPFAM" id="SSF56801">
    <property type="entry name" value="Acetyl-CoA synthetase-like"/>
    <property type="match status" value="1"/>
</dbReference>
<protein>
    <submittedName>
        <fullName evidence="5">AMP-binding protein</fullName>
    </submittedName>
</protein>
<dbReference type="Gene3D" id="3.40.50.1820">
    <property type="entry name" value="alpha/beta hydrolase"/>
    <property type="match status" value="1"/>
</dbReference>
<feature type="domain" description="Carrier" evidence="4">
    <location>
        <begin position="333"/>
        <end position="409"/>
    </location>
</feature>
<sequence length="688" mass="76213">LLWMKTHYQLSSQQRFLQKTPYTFDVSLWELFLPMLCGASLTIAAPELHKDPYALATLIRQQRIDVVHFVPSMLGAFLNEPLSHGLSLSYVFCSGEALTAHLAARFHQHIHGQLHNLYGPTEAAVDVSYWPIPAQAIDDPIPIGRPVWNTQLYVLDDFLRPVPPGVTGTLYIGGVQLAEGYLGRPDLTAQQFILNPFYPDSDALLYDTGDLACWRTDGAIVYQGRADHQIKLRGQRIELGEIESCLSEHPGLCELAIIAREDEYGQAIVAYVVAEEGAPEDSEQILHFARQHLPDYMVPSAVVWLDALPINANGKLDRRALPAPERQRTQGSALVGDRHYAVAKAYQQTLNLETLPYADDDFFALGGHSLLAAQLAAHLRAQYPLELSLGALFEHTTVERLAHYIEQRLQSDATDTNVGFSNTLVLRPGTKETAQPALFCIHPAGGLSWCYGLLARQLEGDFPIIGLQSTSLTQLDTTTSLHDMAVFYADLIQAQQAQGPYHLLGWSVGGILVHEVALVLQERGAELGVISFLDAYPSEIWRNQAEPEADTGLKALLYIAGYDPDLLPELALTPATVIQFLRDSGHALGELSDQHLQGVLNAVELNNRLVRGHHHRVLSHPVLYFQAALDHQEDQLTPELWQPWVSQLHVEPVASLHAHLTGEVAMQHIVPALEQALQSYSLHPSPCR</sequence>
<dbReference type="InterPro" id="IPR006162">
    <property type="entry name" value="Ppantetheine_attach_site"/>
</dbReference>
<gene>
    <name evidence="5" type="ORF">H9906_08835</name>
</gene>
<dbReference type="Pfam" id="PF13193">
    <property type="entry name" value="AMP-binding_C"/>
    <property type="match status" value="1"/>
</dbReference>
<evidence type="ECO:0000256" key="3">
    <source>
        <dbReference type="ARBA" id="ARBA00022553"/>
    </source>
</evidence>
<evidence type="ECO:0000256" key="1">
    <source>
        <dbReference type="ARBA" id="ARBA00001957"/>
    </source>
</evidence>
<dbReference type="GO" id="GO:0009366">
    <property type="term" value="C:enterobactin synthetase complex"/>
    <property type="evidence" value="ECO:0007669"/>
    <property type="project" value="TreeGrafter"/>
</dbReference>
<keyword evidence="2" id="KW-0596">Phosphopantetheine</keyword>
<dbReference type="GO" id="GO:0009239">
    <property type="term" value="P:enterobactin biosynthetic process"/>
    <property type="evidence" value="ECO:0007669"/>
    <property type="project" value="TreeGrafter"/>
</dbReference>
<dbReference type="SUPFAM" id="SSF47336">
    <property type="entry name" value="ACP-like"/>
    <property type="match status" value="1"/>
</dbReference>
<dbReference type="EMBL" id="DWUQ01000184">
    <property type="protein sequence ID" value="HJD45112.1"/>
    <property type="molecule type" value="Genomic_DNA"/>
</dbReference>
<dbReference type="Pfam" id="PF00501">
    <property type="entry name" value="AMP-binding"/>
    <property type="match status" value="1"/>
</dbReference>
<dbReference type="InterPro" id="IPR036736">
    <property type="entry name" value="ACP-like_sf"/>
</dbReference>
<dbReference type="PROSITE" id="PS50075">
    <property type="entry name" value="CARRIER"/>
    <property type="match status" value="1"/>
</dbReference>
<dbReference type="GO" id="GO:0043041">
    <property type="term" value="P:amino acid activation for nonribosomal peptide biosynthetic process"/>
    <property type="evidence" value="ECO:0007669"/>
    <property type="project" value="TreeGrafter"/>
</dbReference>
<dbReference type="InterPro" id="IPR001031">
    <property type="entry name" value="Thioesterase"/>
</dbReference>
<reference evidence="5" key="2">
    <citation type="submission" date="2021-04" db="EMBL/GenBank/DDBJ databases">
        <authorList>
            <person name="Gilroy R."/>
        </authorList>
    </citation>
    <scope>NUCLEOTIDE SEQUENCE</scope>
    <source>
        <strain evidence="5">9264</strain>
    </source>
</reference>
<dbReference type="InterPro" id="IPR025110">
    <property type="entry name" value="AMP-bd_C"/>
</dbReference>
<name>A0A9D2U9Q3_9BURK</name>
<dbReference type="PANTHER" id="PTHR45527">
    <property type="entry name" value="NONRIBOSOMAL PEPTIDE SYNTHETASE"/>
    <property type="match status" value="1"/>
</dbReference>
<dbReference type="Pfam" id="PF00975">
    <property type="entry name" value="Thioesterase"/>
    <property type="match status" value="1"/>
</dbReference>